<keyword evidence="1" id="KW-0472">Membrane</keyword>
<keyword evidence="1" id="KW-1133">Transmembrane helix</keyword>
<protein>
    <recommendedName>
        <fullName evidence="4">Transmembrane protein</fullName>
    </recommendedName>
</protein>
<evidence type="ECO:0008006" key="4">
    <source>
        <dbReference type="Google" id="ProtNLM"/>
    </source>
</evidence>
<dbReference type="PANTHER" id="PTHR20948:SF2">
    <property type="entry name" value="TRANSMEMBRANE PROTEIN 164"/>
    <property type="match status" value="1"/>
</dbReference>
<feature type="transmembrane region" description="Helical" evidence="1">
    <location>
        <begin position="200"/>
        <end position="223"/>
    </location>
</feature>
<organism evidence="2 3">
    <name type="scientific">Blepharisma stoltei</name>
    <dbReference type="NCBI Taxonomy" id="1481888"/>
    <lineage>
        <taxon>Eukaryota</taxon>
        <taxon>Sar</taxon>
        <taxon>Alveolata</taxon>
        <taxon>Ciliophora</taxon>
        <taxon>Postciliodesmatophora</taxon>
        <taxon>Heterotrichea</taxon>
        <taxon>Heterotrichida</taxon>
        <taxon>Blepharismidae</taxon>
        <taxon>Blepharisma</taxon>
    </lineage>
</organism>
<dbReference type="PANTHER" id="PTHR20948">
    <property type="entry name" value="TRANSMEMBRANE PROTEIN 164"/>
    <property type="match status" value="1"/>
</dbReference>
<feature type="transmembrane region" description="Helical" evidence="1">
    <location>
        <begin position="243"/>
        <end position="269"/>
    </location>
</feature>
<evidence type="ECO:0000313" key="3">
    <source>
        <dbReference type="Proteomes" id="UP001162131"/>
    </source>
</evidence>
<dbReference type="EMBL" id="CAJZBQ010000048">
    <property type="protein sequence ID" value="CAG9329604.1"/>
    <property type="molecule type" value="Genomic_DNA"/>
</dbReference>
<comment type="caution">
    <text evidence="2">The sequence shown here is derived from an EMBL/GenBank/DDBJ whole genome shotgun (WGS) entry which is preliminary data.</text>
</comment>
<dbReference type="AlphaFoldDB" id="A0AAU9JWY2"/>
<gene>
    <name evidence="2" type="ORF">BSTOLATCC_MIC49235</name>
</gene>
<feature type="transmembrane region" description="Helical" evidence="1">
    <location>
        <begin position="133"/>
        <end position="150"/>
    </location>
</feature>
<accession>A0AAU9JWY2</accession>
<feature type="transmembrane region" description="Helical" evidence="1">
    <location>
        <begin position="33"/>
        <end position="56"/>
    </location>
</feature>
<reference evidence="2" key="1">
    <citation type="submission" date="2021-09" db="EMBL/GenBank/DDBJ databases">
        <authorList>
            <consortium name="AG Swart"/>
            <person name="Singh M."/>
            <person name="Singh A."/>
            <person name="Seah K."/>
            <person name="Emmerich C."/>
        </authorList>
    </citation>
    <scope>NUCLEOTIDE SEQUENCE</scope>
    <source>
        <strain evidence="2">ATCC30299</strain>
    </source>
</reference>
<name>A0AAU9JWY2_9CILI</name>
<proteinExistence type="predicted"/>
<keyword evidence="3" id="KW-1185">Reference proteome</keyword>
<sequence>MDIAYEILAGEAYSHDSDCMDDGGPACASQMTVAYRLLCTLVCVLFIQVTFEYFVLKYFTGPWVSKSLTKSVPKSPYLIEKIFGVIQIVELLCQIYSKSHGHRLIFLLNPCHAVTLLQAYCLLSKSSGLNKKIFIITIANTWCAEIALLFPTPGNLPLKYDYLLFHAEHYLTGIIVPFLLILAGRYTARYQFNWRAIYFGYQFFTLYQRLVLSNISMLTWANMNFTLCAATTDPFYPTIGNNYYYLAEFYLFILSITSTYLWLSLSYILRPSLFKLKAS</sequence>
<evidence type="ECO:0000256" key="1">
    <source>
        <dbReference type="SAM" id="Phobius"/>
    </source>
</evidence>
<keyword evidence="1" id="KW-0812">Transmembrane</keyword>
<evidence type="ECO:0000313" key="2">
    <source>
        <dbReference type="EMBL" id="CAG9329604.1"/>
    </source>
</evidence>
<dbReference type="InterPro" id="IPR026508">
    <property type="entry name" value="TMEM164"/>
</dbReference>
<feature type="transmembrane region" description="Helical" evidence="1">
    <location>
        <begin position="170"/>
        <end position="188"/>
    </location>
</feature>
<dbReference type="Proteomes" id="UP001162131">
    <property type="component" value="Unassembled WGS sequence"/>
</dbReference>